<evidence type="ECO:0000256" key="3">
    <source>
        <dbReference type="ARBA" id="ARBA00012980"/>
    </source>
</evidence>
<gene>
    <name evidence="11" type="ORF">CCUS01_13470</name>
</gene>
<dbReference type="PANTHER" id="PTHR10344:SF1">
    <property type="entry name" value="THYMIDYLATE KINASE"/>
    <property type="match status" value="1"/>
</dbReference>
<evidence type="ECO:0000313" key="11">
    <source>
        <dbReference type="EMBL" id="KAK1495337.1"/>
    </source>
</evidence>
<protein>
    <recommendedName>
        <fullName evidence="4">Thymidylate kinase</fullName>
        <ecNumber evidence="3">2.7.4.9</ecNumber>
    </recommendedName>
</protein>
<comment type="caution">
    <text evidence="11">The sequence shown here is derived from an EMBL/GenBank/DDBJ whole genome shotgun (WGS) entry which is preliminary data.</text>
</comment>
<evidence type="ECO:0000256" key="8">
    <source>
        <dbReference type="ARBA" id="ARBA00022777"/>
    </source>
</evidence>
<keyword evidence="5" id="KW-0808">Transferase</keyword>
<evidence type="ECO:0000259" key="10">
    <source>
        <dbReference type="Pfam" id="PF02223"/>
    </source>
</evidence>
<dbReference type="Proteomes" id="UP001239213">
    <property type="component" value="Unassembled WGS sequence"/>
</dbReference>
<evidence type="ECO:0000256" key="1">
    <source>
        <dbReference type="ARBA" id="ARBA00004992"/>
    </source>
</evidence>
<evidence type="ECO:0000313" key="12">
    <source>
        <dbReference type="Proteomes" id="UP001239213"/>
    </source>
</evidence>
<dbReference type="GO" id="GO:0004550">
    <property type="term" value="F:nucleoside diphosphate kinase activity"/>
    <property type="evidence" value="ECO:0007669"/>
    <property type="project" value="TreeGrafter"/>
</dbReference>
<keyword evidence="8 11" id="KW-0418">Kinase</keyword>
<dbReference type="FunFam" id="3.40.50.300:FF:000679">
    <property type="entry name" value="Thymidylate kinase"/>
    <property type="match status" value="1"/>
</dbReference>
<dbReference type="InterPro" id="IPR027417">
    <property type="entry name" value="P-loop_NTPase"/>
</dbReference>
<evidence type="ECO:0000256" key="9">
    <source>
        <dbReference type="ARBA" id="ARBA00022840"/>
    </source>
</evidence>
<dbReference type="SUPFAM" id="SSF52540">
    <property type="entry name" value="P-loop containing nucleoside triphosphate hydrolases"/>
    <property type="match status" value="1"/>
</dbReference>
<dbReference type="EC" id="2.7.4.9" evidence="3"/>
<dbReference type="PANTHER" id="PTHR10344">
    <property type="entry name" value="THYMIDYLATE KINASE"/>
    <property type="match status" value="1"/>
</dbReference>
<dbReference type="GO" id="GO:0005829">
    <property type="term" value="C:cytosol"/>
    <property type="evidence" value="ECO:0007669"/>
    <property type="project" value="TreeGrafter"/>
</dbReference>
<dbReference type="GO" id="GO:0004798">
    <property type="term" value="F:dTMP kinase activity"/>
    <property type="evidence" value="ECO:0007669"/>
    <property type="project" value="UniProtKB-EC"/>
</dbReference>
<evidence type="ECO:0000256" key="6">
    <source>
        <dbReference type="ARBA" id="ARBA00022727"/>
    </source>
</evidence>
<dbReference type="InterPro" id="IPR018094">
    <property type="entry name" value="Thymidylate_kinase"/>
</dbReference>
<evidence type="ECO:0000256" key="2">
    <source>
        <dbReference type="ARBA" id="ARBA00009776"/>
    </source>
</evidence>
<dbReference type="PROSITE" id="PS01331">
    <property type="entry name" value="THYMIDYLATE_KINASE"/>
    <property type="match status" value="1"/>
</dbReference>
<evidence type="ECO:0000256" key="7">
    <source>
        <dbReference type="ARBA" id="ARBA00022741"/>
    </source>
</evidence>
<proteinExistence type="inferred from homology"/>
<accession>A0AAJ0DNL0</accession>
<name>A0AAJ0DNL0_9PEZI</name>
<organism evidence="11 12">
    <name type="scientific">Colletotrichum cuscutae</name>
    <dbReference type="NCBI Taxonomy" id="1209917"/>
    <lineage>
        <taxon>Eukaryota</taxon>
        <taxon>Fungi</taxon>
        <taxon>Dikarya</taxon>
        <taxon>Ascomycota</taxon>
        <taxon>Pezizomycotina</taxon>
        <taxon>Sordariomycetes</taxon>
        <taxon>Hypocreomycetidae</taxon>
        <taxon>Glomerellales</taxon>
        <taxon>Glomerellaceae</taxon>
        <taxon>Colletotrichum</taxon>
        <taxon>Colletotrichum acutatum species complex</taxon>
    </lineage>
</organism>
<dbReference type="InterPro" id="IPR039430">
    <property type="entry name" value="Thymidylate_kin-like_dom"/>
</dbReference>
<keyword evidence="7" id="KW-0547">Nucleotide-binding</keyword>
<dbReference type="HAMAP" id="MF_00165">
    <property type="entry name" value="Thymidylate_kinase"/>
    <property type="match status" value="1"/>
</dbReference>
<sequence>MGNLVSLVRDVLPRDSRSPHPRYPVAPTPVFRGSTRPACVHFITPSHPEPHHSATLASHTFAVSRTHIRSLDHRICDWSTGIHCQTEHRDSMASINDLATAAIATSAATGGQAGDALPVTTPPAGVVRGTFIAFEGLDRSGKTTQVKLLEQRLIEEGKKVKVMRFPDRTTPIGQMIDGYLKSSVEMEDHVIHLLFSANRWEAVKNIQNLLASGYTVICDRYYHSGIVYSAAKQNPTLNLHWARQPEIGLPRPDLVLFLDLEEAVARERGGWGGEVYEKAEFQKRVRELFWGLSLGRVGPDGGLGEEGRVDREFRQEEEDLVVVDAGGTLEDVAEEIWRKIGPRVEAVEKGEAGSTGRRIQHRLDARGITHIPQNRDVDWSIRRPHGRPPRTCGRILQKARNDAPEAFIHCICLRGVRCGIRIDEEKNNLQAVKFA</sequence>
<dbReference type="GO" id="GO:0006235">
    <property type="term" value="P:dTTP biosynthetic process"/>
    <property type="evidence" value="ECO:0007669"/>
    <property type="project" value="TreeGrafter"/>
</dbReference>
<dbReference type="NCBIfam" id="TIGR00041">
    <property type="entry name" value="DTMP_kinase"/>
    <property type="match status" value="1"/>
</dbReference>
<dbReference type="GO" id="GO:0005524">
    <property type="term" value="F:ATP binding"/>
    <property type="evidence" value="ECO:0007669"/>
    <property type="project" value="UniProtKB-KW"/>
</dbReference>
<dbReference type="GO" id="GO:0005634">
    <property type="term" value="C:nucleus"/>
    <property type="evidence" value="ECO:0007669"/>
    <property type="project" value="TreeGrafter"/>
</dbReference>
<evidence type="ECO:0000256" key="5">
    <source>
        <dbReference type="ARBA" id="ARBA00022679"/>
    </source>
</evidence>
<comment type="pathway">
    <text evidence="1">Pyrimidine metabolism; dTTP biosynthesis.</text>
</comment>
<dbReference type="GO" id="GO:0006227">
    <property type="term" value="P:dUDP biosynthetic process"/>
    <property type="evidence" value="ECO:0007669"/>
    <property type="project" value="TreeGrafter"/>
</dbReference>
<dbReference type="InterPro" id="IPR018095">
    <property type="entry name" value="Thymidylate_kin_CS"/>
</dbReference>
<feature type="domain" description="Thymidylate kinase-like" evidence="10">
    <location>
        <begin position="134"/>
        <end position="289"/>
    </location>
</feature>
<comment type="similarity">
    <text evidence="2">Belongs to the thymidylate kinase family.</text>
</comment>
<dbReference type="GO" id="GO:0006233">
    <property type="term" value="P:dTDP biosynthetic process"/>
    <property type="evidence" value="ECO:0007669"/>
    <property type="project" value="InterPro"/>
</dbReference>
<dbReference type="Gene3D" id="3.40.50.300">
    <property type="entry name" value="P-loop containing nucleotide triphosphate hydrolases"/>
    <property type="match status" value="1"/>
</dbReference>
<keyword evidence="6" id="KW-0545">Nucleotide biosynthesis</keyword>
<dbReference type="CDD" id="cd01672">
    <property type="entry name" value="TMPK"/>
    <property type="match status" value="1"/>
</dbReference>
<evidence type="ECO:0000256" key="4">
    <source>
        <dbReference type="ARBA" id="ARBA00017144"/>
    </source>
</evidence>
<dbReference type="AlphaFoldDB" id="A0AAJ0DNL0"/>
<reference evidence="11" key="1">
    <citation type="submission" date="2016-11" db="EMBL/GenBank/DDBJ databases">
        <title>The genome sequence of Colletotrichum cuscutae.</title>
        <authorList>
            <person name="Baroncelli R."/>
        </authorList>
    </citation>
    <scope>NUCLEOTIDE SEQUENCE</scope>
    <source>
        <strain evidence="11">IMI 304802</strain>
    </source>
</reference>
<keyword evidence="9" id="KW-0067">ATP-binding</keyword>
<dbReference type="Pfam" id="PF02223">
    <property type="entry name" value="Thymidylate_kin"/>
    <property type="match status" value="1"/>
</dbReference>
<dbReference type="EMBL" id="MPDP01000016">
    <property type="protein sequence ID" value="KAK1495337.1"/>
    <property type="molecule type" value="Genomic_DNA"/>
</dbReference>
<keyword evidence="12" id="KW-1185">Reference proteome</keyword>